<reference evidence="2 3" key="1">
    <citation type="submission" date="2017-11" db="EMBL/GenBank/DDBJ databases">
        <title>De-novo sequencing of pomegranate (Punica granatum L.) genome.</title>
        <authorList>
            <person name="Akparov Z."/>
            <person name="Amiraslanov A."/>
            <person name="Hajiyeva S."/>
            <person name="Abbasov M."/>
            <person name="Kaur K."/>
            <person name="Hamwieh A."/>
            <person name="Solovyev V."/>
            <person name="Salamov A."/>
            <person name="Braich B."/>
            <person name="Kosarev P."/>
            <person name="Mahmoud A."/>
            <person name="Hajiyev E."/>
            <person name="Babayeva S."/>
            <person name="Izzatullayeva V."/>
            <person name="Mammadov A."/>
            <person name="Mammadov A."/>
            <person name="Sharifova S."/>
            <person name="Ojaghi J."/>
            <person name="Eynullazada K."/>
            <person name="Bayramov B."/>
            <person name="Abdulazimova A."/>
            <person name="Shahmuradov I."/>
        </authorList>
    </citation>
    <scope>NUCLEOTIDE SEQUENCE [LARGE SCALE GENOMIC DNA]</scope>
    <source>
        <strain evidence="3">cv. AG2017</strain>
        <tissue evidence="2">Leaf</tissue>
    </source>
</reference>
<sequence length="153" mass="17387">MKVFERLNKDVVQWLKDIPVDRWSRSAFDTVYKNQAVTSNMCEQFNGTILEYMVCETFWERTGFDLVQSPIIKRKLGKPRTKRKKASEKDTNPYKMKIKLGHHRCSRCKQFGHMKTSCKANLGSLTDAIEEARPPDVPGDGDSVAASDGANDA</sequence>
<proteinExistence type="predicted"/>
<gene>
    <name evidence="2" type="ORF">CRG98_008859</name>
</gene>
<protein>
    <recommendedName>
        <fullName evidence="4">CCHC-type domain-containing protein</fullName>
    </recommendedName>
</protein>
<keyword evidence="3" id="KW-1185">Reference proteome</keyword>
<dbReference type="GO" id="GO:0008270">
    <property type="term" value="F:zinc ion binding"/>
    <property type="evidence" value="ECO:0007669"/>
    <property type="project" value="InterPro"/>
</dbReference>
<evidence type="ECO:0000313" key="2">
    <source>
        <dbReference type="EMBL" id="PKI70626.1"/>
    </source>
</evidence>
<accession>A0A2I0KS08</accession>
<dbReference type="Proteomes" id="UP000233551">
    <property type="component" value="Unassembled WGS sequence"/>
</dbReference>
<dbReference type="AlphaFoldDB" id="A0A2I0KS08"/>
<organism evidence="2 3">
    <name type="scientific">Punica granatum</name>
    <name type="common">Pomegranate</name>
    <dbReference type="NCBI Taxonomy" id="22663"/>
    <lineage>
        <taxon>Eukaryota</taxon>
        <taxon>Viridiplantae</taxon>
        <taxon>Streptophyta</taxon>
        <taxon>Embryophyta</taxon>
        <taxon>Tracheophyta</taxon>
        <taxon>Spermatophyta</taxon>
        <taxon>Magnoliopsida</taxon>
        <taxon>eudicotyledons</taxon>
        <taxon>Gunneridae</taxon>
        <taxon>Pentapetalae</taxon>
        <taxon>rosids</taxon>
        <taxon>malvids</taxon>
        <taxon>Myrtales</taxon>
        <taxon>Lythraceae</taxon>
        <taxon>Punica</taxon>
    </lineage>
</organism>
<dbReference type="EMBL" id="PGOL01000434">
    <property type="protein sequence ID" value="PKI70626.1"/>
    <property type="molecule type" value="Genomic_DNA"/>
</dbReference>
<dbReference type="GO" id="GO:0003676">
    <property type="term" value="F:nucleic acid binding"/>
    <property type="evidence" value="ECO:0007669"/>
    <property type="project" value="InterPro"/>
</dbReference>
<dbReference type="InterPro" id="IPR036875">
    <property type="entry name" value="Znf_CCHC_sf"/>
</dbReference>
<comment type="caution">
    <text evidence="2">The sequence shown here is derived from an EMBL/GenBank/DDBJ whole genome shotgun (WGS) entry which is preliminary data.</text>
</comment>
<evidence type="ECO:0000256" key="1">
    <source>
        <dbReference type="SAM" id="MobiDB-lite"/>
    </source>
</evidence>
<name>A0A2I0KS08_PUNGR</name>
<evidence type="ECO:0000313" key="3">
    <source>
        <dbReference type="Proteomes" id="UP000233551"/>
    </source>
</evidence>
<dbReference type="SUPFAM" id="SSF57756">
    <property type="entry name" value="Retrovirus zinc finger-like domains"/>
    <property type="match status" value="1"/>
</dbReference>
<evidence type="ECO:0008006" key="4">
    <source>
        <dbReference type="Google" id="ProtNLM"/>
    </source>
</evidence>
<feature type="region of interest" description="Disordered" evidence="1">
    <location>
        <begin position="129"/>
        <end position="153"/>
    </location>
</feature>